<dbReference type="PROSITE" id="PS51257">
    <property type="entry name" value="PROKAR_LIPOPROTEIN"/>
    <property type="match status" value="1"/>
</dbReference>
<dbReference type="RefSeq" id="WP_377058625.1">
    <property type="nucleotide sequence ID" value="NZ_JBHLUU010000112.1"/>
</dbReference>
<feature type="chain" id="PRO_5046044481" description="Lipoprotein" evidence="1">
    <location>
        <begin position="23"/>
        <end position="179"/>
    </location>
</feature>
<gene>
    <name evidence="2" type="ORF">ACFFHF_16605</name>
</gene>
<keyword evidence="1" id="KW-0732">Signal</keyword>
<evidence type="ECO:0000256" key="1">
    <source>
        <dbReference type="SAM" id="SignalP"/>
    </source>
</evidence>
<name>A0ABV6KUX3_9BACI</name>
<evidence type="ECO:0008006" key="4">
    <source>
        <dbReference type="Google" id="ProtNLM"/>
    </source>
</evidence>
<organism evidence="2 3">
    <name type="scientific">Robertmurraya beringensis</name>
    <dbReference type="NCBI Taxonomy" id="641660"/>
    <lineage>
        <taxon>Bacteria</taxon>
        <taxon>Bacillati</taxon>
        <taxon>Bacillota</taxon>
        <taxon>Bacilli</taxon>
        <taxon>Bacillales</taxon>
        <taxon>Bacillaceae</taxon>
        <taxon>Robertmurraya</taxon>
    </lineage>
</organism>
<dbReference type="Proteomes" id="UP001589738">
    <property type="component" value="Unassembled WGS sequence"/>
</dbReference>
<proteinExistence type="predicted"/>
<reference evidence="2 3" key="1">
    <citation type="submission" date="2024-09" db="EMBL/GenBank/DDBJ databases">
        <authorList>
            <person name="Sun Q."/>
            <person name="Mori K."/>
        </authorList>
    </citation>
    <scope>NUCLEOTIDE SEQUENCE [LARGE SCALE GENOMIC DNA]</scope>
    <source>
        <strain evidence="2 3">CGMCC 1.9126</strain>
    </source>
</reference>
<keyword evidence="3" id="KW-1185">Reference proteome</keyword>
<accession>A0ABV6KUX3</accession>
<evidence type="ECO:0000313" key="2">
    <source>
        <dbReference type="EMBL" id="MFC0476825.1"/>
    </source>
</evidence>
<evidence type="ECO:0000313" key="3">
    <source>
        <dbReference type="Proteomes" id="UP001589738"/>
    </source>
</evidence>
<sequence length="179" mass="20199">MKMKIKLVFSLTLILSVLVLGACSSKEKPATADLEVTEENKSYLEEYDKSLQGFIKEMTTILKTFNDSVDGLYTQTYSREQFATAIKGTIEQSNKLVTEVEAVDADPELFEAHQNLIVLINRSHQLLLNAVDMANKTDTEIDKDYLRSEYVEIKTSQANIANQWKILRQDLEAAEGATQ</sequence>
<feature type="signal peptide" evidence="1">
    <location>
        <begin position="1"/>
        <end position="22"/>
    </location>
</feature>
<protein>
    <recommendedName>
        <fullName evidence="4">Lipoprotein</fullName>
    </recommendedName>
</protein>
<dbReference type="EMBL" id="JBHLUU010000112">
    <property type="protein sequence ID" value="MFC0476825.1"/>
    <property type="molecule type" value="Genomic_DNA"/>
</dbReference>
<comment type="caution">
    <text evidence="2">The sequence shown here is derived from an EMBL/GenBank/DDBJ whole genome shotgun (WGS) entry which is preliminary data.</text>
</comment>